<reference evidence="2" key="1">
    <citation type="submission" date="2014-03" db="EMBL/GenBank/DDBJ databases">
        <authorList>
            <person name="Emond-Rheault J.-G."/>
            <person name="Trudel M.V."/>
            <person name="Vincent A.T."/>
            <person name="Brochu F."/>
            <person name="Boyle B."/>
            <person name="Tanaka K.H."/>
            <person name="Attere S.A."/>
            <person name="Jubinville E."/>
            <person name="Frenette M."/>
            <person name="Derome N."/>
            <person name="Charette S.J."/>
        </authorList>
    </citation>
    <scope>NUCLEOTIDE SEQUENCE</scope>
    <source>
        <strain evidence="2">09-0167</strain>
    </source>
</reference>
<protein>
    <submittedName>
        <fullName evidence="2">Putative phage protein</fullName>
    </submittedName>
</protein>
<feature type="region of interest" description="Disordered" evidence="1">
    <location>
        <begin position="122"/>
        <end position="162"/>
    </location>
</feature>
<dbReference type="AlphaFoldDB" id="A0A0A7KY02"/>
<dbReference type="EMBL" id="KJ626180">
    <property type="protein sequence ID" value="AIZ49680.1"/>
    <property type="molecule type" value="Genomic_DNA"/>
</dbReference>
<name>A0A0A7KY02_AERSS</name>
<proteinExistence type="predicted"/>
<organism evidence="2">
    <name type="scientific">Aeromonas salmonicida subsp. salmonicida</name>
    <dbReference type="NCBI Taxonomy" id="29491"/>
    <lineage>
        <taxon>Bacteria</taxon>
        <taxon>Pseudomonadati</taxon>
        <taxon>Pseudomonadota</taxon>
        <taxon>Gammaproteobacteria</taxon>
        <taxon>Aeromonadales</taxon>
        <taxon>Aeromonadaceae</taxon>
        <taxon>Aeromonas</taxon>
    </lineage>
</organism>
<reference evidence="2" key="2">
    <citation type="journal article" date="2015" name="Vet. Microbiol.">
        <title>Variants of a genomic island in Aeromonas salmonicida subsp. salmonicida link isolates with their geographical origins.</title>
        <authorList>
            <person name="Emond-Rheault J.G."/>
            <person name="Vincent A.T."/>
            <person name="Trudel M.V."/>
            <person name="Brochu F."/>
            <person name="Boyle B."/>
            <person name="Tanaka K.H."/>
            <person name="Attere S.A."/>
            <person name="Jubinville E."/>
            <person name="Loch T.P."/>
            <person name="Winters A.D."/>
            <person name="Faisal M."/>
            <person name="Frenette M."/>
            <person name="Derome N."/>
            <person name="Charette S.J."/>
        </authorList>
    </citation>
    <scope>NUCLEOTIDE SEQUENCE</scope>
    <source>
        <strain evidence="2">09-0167</strain>
    </source>
</reference>
<sequence>MQQLQLTIDQDSQLLNDLVSTVRSPTLSRSAKLAEIGRILAHFDLPIEAPRVAGQLWSATELGKELGVSAQAIGRLANQHQLKRPAFGEYRLDQAASSRKQVECFLYNRAGRDEITRLKRTNEHEQAASRKRSGDRAAYGVQTTIETMQGAGESRDPVPAPP</sequence>
<accession>A0A0A7KY02</accession>
<evidence type="ECO:0000313" key="2">
    <source>
        <dbReference type="EMBL" id="AIZ49680.1"/>
    </source>
</evidence>
<evidence type="ECO:0000256" key="1">
    <source>
        <dbReference type="SAM" id="MobiDB-lite"/>
    </source>
</evidence>
<feature type="compositionally biased region" description="Basic and acidic residues" evidence="1">
    <location>
        <begin position="122"/>
        <end position="135"/>
    </location>
</feature>
<dbReference type="RefSeq" id="WP_232727573.1">
    <property type="nucleotide sequence ID" value="NZ_JRYV01000095.1"/>
</dbReference>